<dbReference type="PANTHER" id="PTHR43833:SF5">
    <property type="entry name" value="TRK SYSTEM POTASSIUM UPTAKE PROTEIN TRKA"/>
    <property type="match status" value="1"/>
</dbReference>
<evidence type="ECO:0000256" key="2">
    <source>
        <dbReference type="ARBA" id="ARBA00022448"/>
    </source>
</evidence>
<dbReference type="KEGG" id="harc:HARCEL1_09995"/>
<dbReference type="Gene3D" id="3.30.70.1450">
    <property type="entry name" value="Regulator of K+ conductance, C-terminal domain"/>
    <property type="match status" value="1"/>
</dbReference>
<dbReference type="InterPro" id="IPR006037">
    <property type="entry name" value="RCK_C"/>
</dbReference>
<dbReference type="InterPro" id="IPR036721">
    <property type="entry name" value="RCK_C_sf"/>
</dbReference>
<comment type="function">
    <text evidence="1">Part of a potassium transport system.</text>
</comment>
<evidence type="ECO:0000256" key="4">
    <source>
        <dbReference type="ARBA" id="ARBA00022958"/>
    </source>
</evidence>
<dbReference type="Pfam" id="PF02080">
    <property type="entry name" value="TrkA_C"/>
    <property type="match status" value="1"/>
</dbReference>
<dbReference type="Gene3D" id="3.40.50.720">
    <property type="entry name" value="NAD(P)-binding Rossmann-like Domain"/>
    <property type="match status" value="1"/>
</dbReference>
<dbReference type="PANTHER" id="PTHR43833">
    <property type="entry name" value="POTASSIUM CHANNEL PROTEIN 2-RELATED-RELATED"/>
    <property type="match status" value="1"/>
</dbReference>
<dbReference type="EMBL" id="CP028858">
    <property type="protein sequence ID" value="AWB28698.1"/>
    <property type="molecule type" value="Genomic_DNA"/>
</dbReference>
<dbReference type="Pfam" id="PF02254">
    <property type="entry name" value="TrkA_N"/>
    <property type="match status" value="1"/>
</dbReference>
<dbReference type="InterPro" id="IPR003148">
    <property type="entry name" value="RCK_N"/>
</dbReference>
<feature type="domain" description="RCK N-terminal" evidence="7">
    <location>
        <begin position="1"/>
        <end position="131"/>
    </location>
</feature>
<evidence type="ECO:0000256" key="5">
    <source>
        <dbReference type="ARBA" id="ARBA00023027"/>
    </source>
</evidence>
<dbReference type="InterPro" id="IPR036291">
    <property type="entry name" value="NAD(P)-bd_dom_sf"/>
</dbReference>
<name>A0A2R4X4I1_9EURY</name>
<organism evidence="9 10">
    <name type="scientific">Halococcoides cellulosivorans</name>
    <dbReference type="NCBI Taxonomy" id="1679096"/>
    <lineage>
        <taxon>Archaea</taxon>
        <taxon>Methanobacteriati</taxon>
        <taxon>Methanobacteriota</taxon>
        <taxon>Stenosarchaea group</taxon>
        <taxon>Halobacteria</taxon>
        <taxon>Halobacteriales</taxon>
        <taxon>Haloarculaceae</taxon>
        <taxon>Halococcoides</taxon>
    </lineage>
</organism>
<dbReference type="SUPFAM" id="SSF116726">
    <property type="entry name" value="TrkA C-terminal domain-like"/>
    <property type="match status" value="1"/>
</dbReference>
<evidence type="ECO:0000259" key="7">
    <source>
        <dbReference type="PROSITE" id="PS51201"/>
    </source>
</evidence>
<keyword evidence="4" id="KW-0630">Potassium</keyword>
<protein>
    <submittedName>
        <fullName evidence="9">Potassium transporter Trk</fullName>
    </submittedName>
</protein>
<dbReference type="GO" id="GO:0005886">
    <property type="term" value="C:plasma membrane"/>
    <property type="evidence" value="ECO:0007669"/>
    <property type="project" value="InterPro"/>
</dbReference>
<evidence type="ECO:0000256" key="3">
    <source>
        <dbReference type="ARBA" id="ARBA00022538"/>
    </source>
</evidence>
<dbReference type="AlphaFoldDB" id="A0A2R4X4I1"/>
<keyword evidence="10" id="KW-1185">Reference proteome</keyword>
<evidence type="ECO:0000259" key="8">
    <source>
        <dbReference type="PROSITE" id="PS51202"/>
    </source>
</evidence>
<dbReference type="InterPro" id="IPR050721">
    <property type="entry name" value="Trk_Ktr_HKT_K-transport"/>
</dbReference>
<evidence type="ECO:0000313" key="10">
    <source>
        <dbReference type="Proteomes" id="UP000244727"/>
    </source>
</evidence>
<evidence type="ECO:0000313" key="9">
    <source>
        <dbReference type="EMBL" id="AWB28698.1"/>
    </source>
</evidence>
<keyword evidence="2" id="KW-0813">Transport</keyword>
<proteinExistence type="predicted"/>
<dbReference type="GO" id="GO:0015079">
    <property type="term" value="F:potassium ion transmembrane transporter activity"/>
    <property type="evidence" value="ECO:0007669"/>
    <property type="project" value="InterPro"/>
</dbReference>
<reference evidence="9 10" key="1">
    <citation type="submission" date="2018-04" db="EMBL/GenBank/DDBJ databases">
        <title>Halococcoides cellulosivorans gen. nov., sp. nov., an extremely halophilic cellulose-utilizing haloarchaeon from hypersaline lakes.</title>
        <authorList>
            <person name="Sorokin D.Y."/>
            <person name="Toshchakov S.V."/>
            <person name="Samarov N.I."/>
            <person name="Korzhenkov A."/>
            <person name="Kublanov I.V."/>
        </authorList>
    </citation>
    <scope>NUCLEOTIDE SEQUENCE [LARGE SCALE GENOMIC DNA]</scope>
    <source>
        <strain evidence="9 10">HArcel1</strain>
    </source>
</reference>
<dbReference type="InterPro" id="IPR006036">
    <property type="entry name" value="K_uptake_TrkA"/>
</dbReference>
<keyword evidence="5" id="KW-0520">NAD</keyword>
<keyword evidence="6" id="KW-0406">Ion transport</keyword>
<gene>
    <name evidence="9" type="ORF">HARCEL1_09995</name>
</gene>
<accession>A0A2R4X4I1</accession>
<dbReference type="Proteomes" id="UP000244727">
    <property type="component" value="Chromosome"/>
</dbReference>
<dbReference type="PROSITE" id="PS51202">
    <property type="entry name" value="RCK_C"/>
    <property type="match status" value="1"/>
</dbReference>
<evidence type="ECO:0000256" key="1">
    <source>
        <dbReference type="ARBA" id="ARBA00003660"/>
    </source>
</evidence>
<evidence type="ECO:0000256" key="6">
    <source>
        <dbReference type="ARBA" id="ARBA00023065"/>
    </source>
</evidence>
<dbReference type="SUPFAM" id="SSF51735">
    <property type="entry name" value="NAD(P)-binding Rossmann-fold domains"/>
    <property type="match status" value="1"/>
</dbReference>
<dbReference type="PRINTS" id="PR00335">
    <property type="entry name" value="KUPTAKETRKA"/>
</dbReference>
<feature type="domain" description="RCK C-terminal" evidence="8">
    <location>
        <begin position="135"/>
        <end position="217"/>
    </location>
</feature>
<sequence length="219" mass="23236">MHIVIVGYGRVGRRTIRILDGEDHAISVVDNDSERADRARSDGFDVVHGDGKEESTLVEAGIDEADAIGALTGDVQVNLAACLVGDGHDCRTVMRIDEDYHSDLYDTYAEEVDDVIYPEQLGAAGAKTALLGGDFDVLATLTERLSVTGVKVGPDAPVVGSRISKVDLPGDATLYAHGRSGESMDIPLPQTIIEAGDRVAIVARPDDLDAVRQRLQGAA</sequence>
<keyword evidence="3" id="KW-0633">Potassium transport</keyword>
<dbReference type="PROSITE" id="PS51201">
    <property type="entry name" value="RCK_N"/>
    <property type="match status" value="1"/>
</dbReference>